<dbReference type="GeneID" id="36843037"/>
<dbReference type="RefSeq" id="YP_009482327.1">
    <property type="nucleotide sequence ID" value="NC_037666.1"/>
</dbReference>
<dbReference type="EMBL" id="MG011690">
    <property type="protein sequence ID" value="AVK76324.1"/>
    <property type="molecule type" value="Genomic_DNA"/>
</dbReference>
<feature type="region of interest" description="Disordered" evidence="1">
    <location>
        <begin position="19"/>
        <end position="49"/>
    </location>
</feature>
<dbReference type="Proteomes" id="UP000249287">
    <property type="component" value="Segment"/>
</dbReference>
<reference evidence="2" key="1">
    <citation type="journal article" date="2018" name="Nat. Commun.">
        <title>Diversity and evolution of the emerging Pandoraviridae family.</title>
        <authorList>
            <person name="Legendre M."/>
            <person name="Fabre E."/>
            <person name="Poirot O."/>
            <person name="Jeudy S."/>
            <person name="Lartigue A."/>
            <person name="Alempic J.M."/>
            <person name="Beucher L."/>
            <person name="Philippe N."/>
            <person name="Bertaux L."/>
            <person name="Christo-Foroux E."/>
            <person name="Labadie K."/>
            <person name="Coute Y."/>
            <person name="Abergel C."/>
            <person name="Claverie J.M."/>
        </authorList>
    </citation>
    <scope>NUCLEOTIDE SEQUENCE [LARGE SCALE GENOMIC DNA]</scope>
    <source>
        <strain evidence="2">Neocaledonia</strain>
    </source>
</reference>
<name>A0A2U7UCZ6_9VIRU</name>
<organism evidence="2">
    <name type="scientific">Pandoravirus neocaledonia</name>
    <dbReference type="NCBI Taxonomy" id="2107708"/>
    <lineage>
        <taxon>Viruses</taxon>
        <taxon>Pandoravirus</taxon>
    </lineage>
</organism>
<evidence type="ECO:0000256" key="1">
    <source>
        <dbReference type="SAM" id="MobiDB-lite"/>
    </source>
</evidence>
<dbReference type="KEGG" id="vg:36843037"/>
<evidence type="ECO:0000313" key="2">
    <source>
        <dbReference type="EMBL" id="AVK76324.1"/>
    </source>
</evidence>
<accession>A0A2U7UCZ6</accession>
<protein>
    <submittedName>
        <fullName evidence="2">Uncharacterized protein</fullName>
    </submittedName>
</protein>
<sequence length="124" mass="13990">MTAGRPGCSFLFSSKEEQAYGSRARTNPHRTIRRRRAAGRRERPDEEPIGHILKVKSPVHSCPIEFRRQAHNRSTLGARVCWPVVLDQLPALFSADGRLTATLVDTVGNRTVRQQTTKKTTIKK</sequence>
<gene>
    <name evidence="2" type="ORF">pneo_cds_717</name>
</gene>
<feature type="compositionally biased region" description="Basic and acidic residues" evidence="1">
    <location>
        <begin position="39"/>
        <end position="49"/>
    </location>
</feature>
<feature type="compositionally biased region" description="Basic residues" evidence="1">
    <location>
        <begin position="26"/>
        <end position="38"/>
    </location>
</feature>
<proteinExistence type="predicted"/>